<organism evidence="11 12">
    <name type="scientific">Leptotrichia hofstadii F0254</name>
    <dbReference type="NCBI Taxonomy" id="634994"/>
    <lineage>
        <taxon>Bacteria</taxon>
        <taxon>Fusobacteriati</taxon>
        <taxon>Fusobacteriota</taxon>
        <taxon>Fusobacteriia</taxon>
        <taxon>Fusobacteriales</taxon>
        <taxon>Leptotrichiaceae</taxon>
        <taxon>Leptotrichia</taxon>
    </lineage>
</organism>
<proteinExistence type="inferred from homology"/>
<sequence length="95" mass="10761">MDKNTIGVILIYVAFMAILILPTYFANKKKKRQKAELLESLKVGDKITTVGGIQGTIVNIFTETVEMKIDKNARMTVLKSAIDRNEKNKISIRYL</sequence>
<name>C9N0E4_9FUSO</name>
<evidence type="ECO:0000256" key="6">
    <source>
        <dbReference type="ARBA" id="ARBA00022927"/>
    </source>
</evidence>
<reference evidence="11 12" key="1">
    <citation type="submission" date="2009-09" db="EMBL/GenBank/DDBJ databases">
        <authorList>
            <person name="Weinstock G."/>
            <person name="Sodergren E."/>
            <person name="Clifton S."/>
            <person name="Fulton L."/>
            <person name="Fulton B."/>
            <person name="Courtney L."/>
            <person name="Fronick C."/>
            <person name="Harrison M."/>
            <person name="Strong C."/>
            <person name="Farmer C."/>
            <person name="Delahaunty K."/>
            <person name="Markovic C."/>
            <person name="Hall O."/>
            <person name="Minx P."/>
            <person name="Tomlinson C."/>
            <person name="Mitreva M."/>
            <person name="Nelson J."/>
            <person name="Hou S."/>
            <person name="Wollam A."/>
            <person name="Pepin K.H."/>
            <person name="Johnson M."/>
            <person name="Bhonagiri V."/>
            <person name="Nash W.E."/>
            <person name="Warren W."/>
            <person name="Chinwalla A."/>
            <person name="Mardis E.R."/>
            <person name="Wilson R.K."/>
        </authorList>
    </citation>
    <scope>NUCLEOTIDE SEQUENCE [LARGE SCALE GENOMIC DNA]</scope>
    <source>
        <strain evidence="11 12">F0254</strain>
    </source>
</reference>
<keyword evidence="9 10" id="KW-0472">Membrane</keyword>
<gene>
    <name evidence="11" type="primary">yajC</name>
    <name evidence="11" type="ORF">GCWU000323_02301</name>
</gene>
<dbReference type="SMART" id="SM01323">
    <property type="entry name" value="YajC"/>
    <property type="match status" value="1"/>
</dbReference>
<evidence type="ECO:0000313" key="11">
    <source>
        <dbReference type="EMBL" id="EEX73631.1"/>
    </source>
</evidence>
<evidence type="ECO:0000256" key="3">
    <source>
        <dbReference type="ARBA" id="ARBA00022448"/>
    </source>
</evidence>
<keyword evidence="5 10" id="KW-0812">Transmembrane</keyword>
<dbReference type="PANTHER" id="PTHR33909">
    <property type="entry name" value="SEC TRANSLOCON ACCESSORY COMPLEX SUBUNIT YAJC"/>
    <property type="match status" value="1"/>
</dbReference>
<dbReference type="Pfam" id="PF02699">
    <property type="entry name" value="YajC"/>
    <property type="match status" value="1"/>
</dbReference>
<dbReference type="STRING" id="634994.GCWU000323_02301"/>
<evidence type="ECO:0000256" key="1">
    <source>
        <dbReference type="ARBA" id="ARBA00004162"/>
    </source>
</evidence>
<evidence type="ECO:0000256" key="5">
    <source>
        <dbReference type="ARBA" id="ARBA00022692"/>
    </source>
</evidence>
<dbReference type="InterPro" id="IPR003849">
    <property type="entry name" value="Preprotein_translocase_YajC"/>
</dbReference>
<dbReference type="AlphaFoldDB" id="C9N0E4"/>
<evidence type="ECO:0000256" key="4">
    <source>
        <dbReference type="ARBA" id="ARBA00022475"/>
    </source>
</evidence>
<evidence type="ECO:0000256" key="9">
    <source>
        <dbReference type="ARBA" id="ARBA00023136"/>
    </source>
</evidence>
<keyword evidence="7 10" id="KW-1133">Transmembrane helix</keyword>
<evidence type="ECO:0000313" key="12">
    <source>
        <dbReference type="Proteomes" id="UP000006233"/>
    </source>
</evidence>
<dbReference type="EMBL" id="ACVB02000026">
    <property type="protein sequence ID" value="EEX73631.1"/>
    <property type="molecule type" value="Genomic_DNA"/>
</dbReference>
<accession>C9N0E4</accession>
<dbReference type="RefSeq" id="WP_006805602.1">
    <property type="nucleotide sequence ID" value="NZ_GG700633.1"/>
</dbReference>
<comment type="similarity">
    <text evidence="2">Belongs to the YajC family.</text>
</comment>
<dbReference type="NCBIfam" id="TIGR00739">
    <property type="entry name" value="yajC"/>
    <property type="match status" value="1"/>
</dbReference>
<keyword evidence="8" id="KW-0811">Translocation</keyword>
<dbReference type="HOGENOM" id="CLU_116157_5_1_0"/>
<evidence type="ECO:0000256" key="10">
    <source>
        <dbReference type="SAM" id="Phobius"/>
    </source>
</evidence>
<evidence type="ECO:0000256" key="7">
    <source>
        <dbReference type="ARBA" id="ARBA00022989"/>
    </source>
</evidence>
<dbReference type="Proteomes" id="UP000006233">
    <property type="component" value="Unassembled WGS sequence"/>
</dbReference>
<dbReference type="GO" id="GO:0015031">
    <property type="term" value="P:protein transport"/>
    <property type="evidence" value="ECO:0007669"/>
    <property type="project" value="UniProtKB-KW"/>
</dbReference>
<evidence type="ECO:0000256" key="8">
    <source>
        <dbReference type="ARBA" id="ARBA00023010"/>
    </source>
</evidence>
<comment type="subcellular location">
    <subcellularLocation>
        <location evidence="1">Cell membrane</location>
        <topology evidence="1">Single-pass membrane protein</topology>
    </subcellularLocation>
</comment>
<comment type="caution">
    <text evidence="11">The sequence shown here is derived from an EMBL/GenBank/DDBJ whole genome shotgun (WGS) entry which is preliminary data.</text>
</comment>
<evidence type="ECO:0000256" key="2">
    <source>
        <dbReference type="ARBA" id="ARBA00006742"/>
    </source>
</evidence>
<keyword evidence="3" id="KW-0813">Transport</keyword>
<dbReference type="PANTHER" id="PTHR33909:SF1">
    <property type="entry name" value="SEC TRANSLOCON ACCESSORY COMPLEX SUBUNIT YAJC"/>
    <property type="match status" value="1"/>
</dbReference>
<keyword evidence="6" id="KW-0653">Protein transport</keyword>
<protein>
    <submittedName>
        <fullName evidence="11">Preprotein translocase, YajC subunit</fullName>
    </submittedName>
</protein>
<feature type="transmembrane region" description="Helical" evidence="10">
    <location>
        <begin position="6"/>
        <end position="26"/>
    </location>
</feature>
<dbReference type="eggNOG" id="COG1862">
    <property type="taxonomic scope" value="Bacteria"/>
</dbReference>
<keyword evidence="4" id="KW-1003">Cell membrane</keyword>
<dbReference type="GO" id="GO:0005886">
    <property type="term" value="C:plasma membrane"/>
    <property type="evidence" value="ECO:0007669"/>
    <property type="project" value="UniProtKB-SubCell"/>
</dbReference>